<organism evidence="5 6">
    <name type="scientific">Embleya hyalina</name>
    <dbReference type="NCBI Taxonomy" id="516124"/>
    <lineage>
        <taxon>Bacteria</taxon>
        <taxon>Bacillati</taxon>
        <taxon>Actinomycetota</taxon>
        <taxon>Actinomycetes</taxon>
        <taxon>Kitasatosporales</taxon>
        <taxon>Streptomycetaceae</taxon>
        <taxon>Embleya</taxon>
    </lineage>
</organism>
<keyword evidence="1" id="KW-0378">Hydrolase</keyword>
<sequence length="588" mass="63277">MHRDVDPADDEFDAGGPLGADSRLSMRARLLLFHRVLAETNAPIGILDPRLRLVYVNPAMSGIDGRPASEQVGRSIAEGFPGLEVPEDLLRAVLADGLARETTISGVTTVRGLPQKRWWHAAYHRLDDENGVFGVVGILMETTRSRRTQLALDQAHRRLALLDRAALEIGTTLDTDTTCRELVELLVPVLADVVGVELLEPADPDQHSGRPRPAPDTVRLRRAAWTSIPELRYLSAVLGRPGEHIDYQPGADVARVVRSGATVVDNRPPDDRLRTTAPDASRVAVYREAGMHSALMVPLIARGEIIGSLSLIRAGASPPFTEDDVEMARDLAYRAATCVDNARRYSREHGVALALQRALLSRPKVPHPDVELATRYLPAGRSAEVGGDWFDAIALPHGRTLLAVGDVMGHGVQAAVDMSHYRALLRVLAAGGLTPEEILTRADRMSQEAELDRVATCLLVLIDPRAGVSTFANAGHLPPLLIAPGGTSRLLRLPTGPPLGTGCGGYASYIRPDVAGGVLILYTDGLVERRDEDIDASLARLAGVRLAPDAPLESLVDTILDRLVVPPVEDDIAVVAARLLDGGSARER</sequence>
<keyword evidence="6" id="KW-1185">Reference proteome</keyword>
<protein>
    <recommendedName>
        <fullName evidence="7">PAS domain-containing protein</fullName>
    </recommendedName>
</protein>
<accession>A0A401YJI0</accession>
<evidence type="ECO:0000259" key="2">
    <source>
        <dbReference type="SMART" id="SM00065"/>
    </source>
</evidence>
<proteinExistence type="predicted"/>
<dbReference type="FunFam" id="3.30.450.40:FF:000035">
    <property type="entry name" value="PAS sensor protein"/>
    <property type="match status" value="1"/>
</dbReference>
<dbReference type="SUPFAM" id="SSF55781">
    <property type="entry name" value="GAF domain-like"/>
    <property type="match status" value="1"/>
</dbReference>
<dbReference type="InterPro" id="IPR036457">
    <property type="entry name" value="PPM-type-like_dom_sf"/>
</dbReference>
<name>A0A401YJI0_9ACTN</name>
<dbReference type="EMBL" id="BIFH01000016">
    <property type="protein sequence ID" value="GCD94760.1"/>
    <property type="molecule type" value="Genomic_DNA"/>
</dbReference>
<feature type="domain" description="PAS" evidence="3">
    <location>
        <begin position="31"/>
        <end position="99"/>
    </location>
</feature>
<dbReference type="RefSeq" id="WP_160161379.1">
    <property type="nucleotide sequence ID" value="NZ_BIFH01000016.1"/>
</dbReference>
<dbReference type="InterPro" id="IPR035965">
    <property type="entry name" value="PAS-like_dom_sf"/>
</dbReference>
<evidence type="ECO:0008006" key="7">
    <source>
        <dbReference type="Google" id="ProtNLM"/>
    </source>
</evidence>
<dbReference type="Gene3D" id="3.30.450.20">
    <property type="entry name" value="PAS domain"/>
    <property type="match status" value="1"/>
</dbReference>
<dbReference type="SUPFAM" id="SSF55785">
    <property type="entry name" value="PYP-like sensor domain (PAS domain)"/>
    <property type="match status" value="1"/>
</dbReference>
<dbReference type="Gene3D" id="3.60.40.10">
    <property type="entry name" value="PPM-type phosphatase domain"/>
    <property type="match status" value="1"/>
</dbReference>
<dbReference type="PANTHER" id="PTHR43156:SF2">
    <property type="entry name" value="STAGE II SPORULATION PROTEIN E"/>
    <property type="match status" value="1"/>
</dbReference>
<comment type="caution">
    <text evidence="5">The sequence shown here is derived from an EMBL/GenBank/DDBJ whole genome shotgun (WGS) entry which is preliminary data.</text>
</comment>
<dbReference type="InterPro" id="IPR013656">
    <property type="entry name" value="PAS_4"/>
</dbReference>
<dbReference type="OrthoDB" id="118142at2"/>
<dbReference type="SMART" id="SM00065">
    <property type="entry name" value="GAF"/>
    <property type="match status" value="1"/>
</dbReference>
<evidence type="ECO:0000256" key="1">
    <source>
        <dbReference type="ARBA" id="ARBA00022801"/>
    </source>
</evidence>
<evidence type="ECO:0000259" key="3">
    <source>
        <dbReference type="SMART" id="SM00091"/>
    </source>
</evidence>
<dbReference type="SMART" id="SM00331">
    <property type="entry name" value="PP2C_SIG"/>
    <property type="match status" value="1"/>
</dbReference>
<dbReference type="CDD" id="cd00130">
    <property type="entry name" value="PAS"/>
    <property type="match status" value="1"/>
</dbReference>
<dbReference type="GO" id="GO:0016791">
    <property type="term" value="F:phosphatase activity"/>
    <property type="evidence" value="ECO:0007669"/>
    <property type="project" value="TreeGrafter"/>
</dbReference>
<dbReference type="SMART" id="SM00091">
    <property type="entry name" value="PAS"/>
    <property type="match status" value="1"/>
</dbReference>
<dbReference type="Pfam" id="PF01590">
    <property type="entry name" value="GAF"/>
    <property type="match status" value="1"/>
</dbReference>
<dbReference type="PANTHER" id="PTHR43156">
    <property type="entry name" value="STAGE II SPORULATION PROTEIN E-RELATED"/>
    <property type="match status" value="1"/>
</dbReference>
<evidence type="ECO:0000313" key="5">
    <source>
        <dbReference type="EMBL" id="GCD94760.1"/>
    </source>
</evidence>
<dbReference type="InterPro" id="IPR052016">
    <property type="entry name" value="Bact_Sigma-Reg"/>
</dbReference>
<dbReference type="InterPro" id="IPR029016">
    <property type="entry name" value="GAF-like_dom_sf"/>
</dbReference>
<gene>
    <name evidence="5" type="ORF">EHYA_02429</name>
</gene>
<dbReference type="InterPro" id="IPR003018">
    <property type="entry name" value="GAF"/>
</dbReference>
<reference evidence="5 6" key="1">
    <citation type="submission" date="2018-12" db="EMBL/GenBank/DDBJ databases">
        <title>Draft genome sequence of Embleya hyalina NBRC 13850T.</title>
        <authorList>
            <person name="Komaki H."/>
            <person name="Hosoyama A."/>
            <person name="Kimura A."/>
            <person name="Ichikawa N."/>
            <person name="Tamura T."/>
        </authorList>
    </citation>
    <scope>NUCLEOTIDE SEQUENCE [LARGE SCALE GENOMIC DNA]</scope>
    <source>
        <strain evidence="5 6">NBRC 13850</strain>
    </source>
</reference>
<evidence type="ECO:0000313" key="6">
    <source>
        <dbReference type="Proteomes" id="UP000286931"/>
    </source>
</evidence>
<feature type="domain" description="PPM-type phosphatase" evidence="4">
    <location>
        <begin position="367"/>
        <end position="579"/>
    </location>
</feature>
<dbReference type="AlphaFoldDB" id="A0A401YJI0"/>
<evidence type="ECO:0000259" key="4">
    <source>
        <dbReference type="SMART" id="SM00331"/>
    </source>
</evidence>
<dbReference type="Gene3D" id="3.30.450.40">
    <property type="match status" value="1"/>
</dbReference>
<dbReference type="InterPro" id="IPR001932">
    <property type="entry name" value="PPM-type_phosphatase-like_dom"/>
</dbReference>
<dbReference type="Proteomes" id="UP000286931">
    <property type="component" value="Unassembled WGS sequence"/>
</dbReference>
<dbReference type="SUPFAM" id="SSF81606">
    <property type="entry name" value="PP2C-like"/>
    <property type="match status" value="1"/>
</dbReference>
<dbReference type="Pfam" id="PF07228">
    <property type="entry name" value="SpoIIE"/>
    <property type="match status" value="1"/>
</dbReference>
<dbReference type="Pfam" id="PF08448">
    <property type="entry name" value="PAS_4"/>
    <property type="match status" value="1"/>
</dbReference>
<dbReference type="InterPro" id="IPR000014">
    <property type="entry name" value="PAS"/>
</dbReference>
<feature type="domain" description="GAF" evidence="2">
    <location>
        <begin position="174"/>
        <end position="349"/>
    </location>
</feature>